<dbReference type="AlphaFoldDB" id="A0A8X6NA87"/>
<dbReference type="InterPro" id="IPR009057">
    <property type="entry name" value="Homeodomain-like_sf"/>
</dbReference>
<dbReference type="Pfam" id="PF03184">
    <property type="entry name" value="DDE_1"/>
    <property type="match status" value="1"/>
</dbReference>
<evidence type="ECO:0000313" key="4">
    <source>
        <dbReference type="EMBL" id="GFT02822.1"/>
    </source>
</evidence>
<evidence type="ECO:0000256" key="1">
    <source>
        <dbReference type="ARBA" id="ARBA00004123"/>
    </source>
</evidence>
<dbReference type="GO" id="GO:0005634">
    <property type="term" value="C:nucleus"/>
    <property type="evidence" value="ECO:0007669"/>
    <property type="project" value="UniProtKB-SubCell"/>
</dbReference>
<dbReference type="Pfam" id="PF03221">
    <property type="entry name" value="HTH_Tnp_Tc5"/>
    <property type="match status" value="1"/>
</dbReference>
<comment type="caution">
    <text evidence="4">The sequence shown here is derived from an EMBL/GenBank/DDBJ whole genome shotgun (WGS) entry which is preliminary data.</text>
</comment>
<dbReference type="SUPFAM" id="SSF46689">
    <property type="entry name" value="Homeodomain-like"/>
    <property type="match status" value="1"/>
</dbReference>
<dbReference type="PROSITE" id="PS51253">
    <property type="entry name" value="HTH_CENPB"/>
    <property type="match status" value="1"/>
</dbReference>
<dbReference type="InterPro" id="IPR004875">
    <property type="entry name" value="DDE_SF_endonuclease_dom"/>
</dbReference>
<comment type="subcellular location">
    <subcellularLocation>
        <location evidence="1">Nucleus</location>
    </subcellularLocation>
</comment>
<dbReference type="InterPro" id="IPR050863">
    <property type="entry name" value="CenT-Element_Derived"/>
</dbReference>
<gene>
    <name evidence="4" type="primary">JRK</name>
    <name evidence="4" type="ORF">NPIL_615851</name>
</gene>
<keyword evidence="2" id="KW-0238">DNA-binding</keyword>
<dbReference type="PANTHER" id="PTHR19303:SF11">
    <property type="entry name" value="JERKY PROTEIN HOMOLOG"/>
    <property type="match status" value="1"/>
</dbReference>
<dbReference type="Proteomes" id="UP000887013">
    <property type="component" value="Unassembled WGS sequence"/>
</dbReference>
<evidence type="ECO:0000259" key="3">
    <source>
        <dbReference type="PROSITE" id="PS51253"/>
    </source>
</evidence>
<dbReference type="SMART" id="SM00674">
    <property type="entry name" value="CENPB"/>
    <property type="match status" value="1"/>
</dbReference>
<dbReference type="GO" id="GO:0003677">
    <property type="term" value="F:DNA binding"/>
    <property type="evidence" value="ECO:0007669"/>
    <property type="project" value="UniProtKB-KW"/>
</dbReference>
<accession>A0A8X6NA87</accession>
<feature type="domain" description="HTH CENPB-type" evidence="3">
    <location>
        <begin position="36"/>
        <end position="108"/>
    </location>
</feature>
<dbReference type="OrthoDB" id="6420089at2759"/>
<sequence length="414" mass="47215">MNDFNIGSSTIYDIKKQKEQIKKFASEAVIAKNMESRHTLKKPKLEILDSALYAWFNAKRSEGKTVTGPMITEKAKEFHRNLNVESTCVFSEGWLQKFKNRHGIRKLHAAGESKSANENATEEYKSYFSSLVGHWELTRSQVYNADETGLLWRCLPTSTLAGGDEKCAEGFKKNKHRLTILLCANASGDHQLTPFVIGKYKKPRALKGILNLPVHYDAQSNALMTAELFKDWFYHHFVPEVKENFKKHGMPEDSKALLLLDNCTAHPRTYDLVSGNIFVDYLPPNVTPLIQPMNQGVIQSVKCFYRKSFVQGILDSDCNIKDFQRQFNVKDAIFTIALAWNQMKEVTLQWCWHKVWPNDGDAAHDPHITSNGLEIRTMEESKPFFKFHTTTSDGELAISKPRLEQKKLAANSPP</sequence>
<evidence type="ECO:0000313" key="5">
    <source>
        <dbReference type="Proteomes" id="UP000887013"/>
    </source>
</evidence>
<organism evidence="4 5">
    <name type="scientific">Nephila pilipes</name>
    <name type="common">Giant wood spider</name>
    <name type="synonym">Nephila maculata</name>
    <dbReference type="NCBI Taxonomy" id="299642"/>
    <lineage>
        <taxon>Eukaryota</taxon>
        <taxon>Metazoa</taxon>
        <taxon>Ecdysozoa</taxon>
        <taxon>Arthropoda</taxon>
        <taxon>Chelicerata</taxon>
        <taxon>Arachnida</taxon>
        <taxon>Araneae</taxon>
        <taxon>Araneomorphae</taxon>
        <taxon>Entelegynae</taxon>
        <taxon>Araneoidea</taxon>
        <taxon>Nephilidae</taxon>
        <taxon>Nephila</taxon>
    </lineage>
</organism>
<protein>
    <submittedName>
        <fullName evidence="4">Jerky protein homolog</fullName>
    </submittedName>
</protein>
<name>A0A8X6NA87_NEPPI</name>
<keyword evidence="5" id="KW-1185">Reference proteome</keyword>
<dbReference type="PANTHER" id="PTHR19303">
    <property type="entry name" value="TRANSPOSON"/>
    <property type="match status" value="1"/>
</dbReference>
<proteinExistence type="predicted"/>
<evidence type="ECO:0000256" key="2">
    <source>
        <dbReference type="ARBA" id="ARBA00023125"/>
    </source>
</evidence>
<reference evidence="4" key="1">
    <citation type="submission" date="2020-08" db="EMBL/GenBank/DDBJ databases">
        <title>Multicomponent nature underlies the extraordinary mechanical properties of spider dragline silk.</title>
        <authorList>
            <person name="Kono N."/>
            <person name="Nakamura H."/>
            <person name="Mori M."/>
            <person name="Yoshida Y."/>
            <person name="Ohtoshi R."/>
            <person name="Malay A.D."/>
            <person name="Moran D.A.P."/>
            <person name="Tomita M."/>
            <person name="Numata K."/>
            <person name="Arakawa K."/>
        </authorList>
    </citation>
    <scope>NUCLEOTIDE SEQUENCE</scope>
</reference>
<dbReference type="EMBL" id="BMAW01055809">
    <property type="protein sequence ID" value="GFT02822.1"/>
    <property type="molecule type" value="Genomic_DNA"/>
</dbReference>
<dbReference type="Gene3D" id="1.10.10.60">
    <property type="entry name" value="Homeodomain-like"/>
    <property type="match status" value="1"/>
</dbReference>
<dbReference type="InterPro" id="IPR006600">
    <property type="entry name" value="HTH_CenpB_DNA-bd_dom"/>
</dbReference>